<dbReference type="PROSITE" id="PS50045">
    <property type="entry name" value="SIGMA54_INTERACT_4"/>
    <property type="match status" value="1"/>
</dbReference>
<dbReference type="Gene3D" id="3.40.50.300">
    <property type="entry name" value="P-loop containing nucleotide triphosphate hydrolases"/>
    <property type="match status" value="1"/>
</dbReference>
<accession>A0A1X7E8J8</accession>
<feature type="modified residue" description="4-aspartylphosphate" evidence="5">
    <location>
        <position position="62"/>
    </location>
</feature>
<proteinExistence type="predicted"/>
<dbReference type="InterPro" id="IPR025944">
    <property type="entry name" value="Sigma_54_int_dom_CS"/>
</dbReference>
<dbReference type="PROSITE" id="PS00688">
    <property type="entry name" value="SIGMA54_INTERACT_3"/>
    <property type="match status" value="1"/>
</dbReference>
<evidence type="ECO:0000313" key="8">
    <source>
        <dbReference type="EMBL" id="SMF29356.1"/>
    </source>
</evidence>
<dbReference type="InterPro" id="IPR002197">
    <property type="entry name" value="HTH_Fis"/>
</dbReference>
<name>A0A1X7E8J8_9BACT</name>
<dbReference type="SMART" id="SM00382">
    <property type="entry name" value="AAA"/>
    <property type="match status" value="1"/>
</dbReference>
<dbReference type="InterPro" id="IPR001789">
    <property type="entry name" value="Sig_transdc_resp-reg_receiver"/>
</dbReference>
<dbReference type="Proteomes" id="UP000192906">
    <property type="component" value="Unassembled WGS sequence"/>
</dbReference>
<dbReference type="STRING" id="1519643.SAMN06295933_2780"/>
<evidence type="ECO:0000259" key="7">
    <source>
        <dbReference type="PROSITE" id="PS50110"/>
    </source>
</evidence>
<dbReference type="GO" id="GO:0006355">
    <property type="term" value="P:regulation of DNA-templated transcription"/>
    <property type="evidence" value="ECO:0007669"/>
    <property type="project" value="InterPro"/>
</dbReference>
<dbReference type="FunFam" id="3.40.50.300:FF:000006">
    <property type="entry name" value="DNA-binding transcriptional regulator NtrC"/>
    <property type="match status" value="1"/>
</dbReference>
<dbReference type="InterPro" id="IPR011006">
    <property type="entry name" value="CheY-like_superfamily"/>
</dbReference>
<protein>
    <submittedName>
        <fullName evidence="8">Two component, sigma54 specific, transcriptional regulator, Fis family</fullName>
    </submittedName>
</protein>
<keyword evidence="1" id="KW-0547">Nucleotide-binding</keyword>
<sequence length="472" mass="52550">MHKVAGLTPRYPLLLVDDEDSWLQSFRATLRSQGIDNVVLLNDGTKVMEVLGRNKFCAVAVDLMMPGISGEELIPQIVEEHPELPVLVISGLNDIKAVVNCIRKGAFDFIVKTEERNTLIAGVRHAIEIFELRQENSSLQQSFFMDGPDRPELFSEIITAHKDMYSIFKYIEAIAETSRPVLITGESGVGKELIARAVHKASGRKGEFVAVNVAGLDDNIFSDTLFGHKKGAFTGAAEARIGLVEKAKKGTLFLDEIGDLSQTSQTKLLRLLQEHEFMPLGSDMAKRSSARIITATHQSINGMQEHGKFRKDLFFRLRGHMLCIPPLRERMEDIPLLLSHFLNEVQAEVGVDVEADVHEIARFLANYSFPGNIRELQHLVHDAAGICGYKGLMAKHFKKLLVVPLESSSSGFNTALEESVTFGTRLPTLHELRSKLFDEALRRTKGNQSSAAQLIGVTRQAVSKYLKKNEYD</sequence>
<dbReference type="InterPro" id="IPR058031">
    <property type="entry name" value="AAA_lid_NorR"/>
</dbReference>
<dbReference type="RefSeq" id="WP_085103199.1">
    <property type="nucleotide sequence ID" value="NZ_FWZU01000004.1"/>
</dbReference>
<dbReference type="PRINTS" id="PR01590">
    <property type="entry name" value="HTHFIS"/>
</dbReference>
<dbReference type="SMART" id="SM00448">
    <property type="entry name" value="REC"/>
    <property type="match status" value="1"/>
</dbReference>
<evidence type="ECO:0000256" key="2">
    <source>
        <dbReference type="ARBA" id="ARBA00022840"/>
    </source>
</evidence>
<keyword evidence="5" id="KW-0597">Phosphoprotein</keyword>
<dbReference type="Pfam" id="PF00158">
    <property type="entry name" value="Sigma54_activat"/>
    <property type="match status" value="1"/>
</dbReference>
<dbReference type="GO" id="GO:0000160">
    <property type="term" value="P:phosphorelay signal transduction system"/>
    <property type="evidence" value="ECO:0007669"/>
    <property type="project" value="InterPro"/>
</dbReference>
<evidence type="ECO:0000256" key="1">
    <source>
        <dbReference type="ARBA" id="ARBA00022741"/>
    </source>
</evidence>
<dbReference type="PANTHER" id="PTHR32071">
    <property type="entry name" value="TRANSCRIPTIONAL REGULATORY PROTEIN"/>
    <property type="match status" value="1"/>
</dbReference>
<dbReference type="SUPFAM" id="SSF52172">
    <property type="entry name" value="CheY-like"/>
    <property type="match status" value="1"/>
</dbReference>
<organism evidence="8 9">
    <name type="scientific">Desulfovibrio gilichinskyi</name>
    <dbReference type="NCBI Taxonomy" id="1519643"/>
    <lineage>
        <taxon>Bacteria</taxon>
        <taxon>Pseudomonadati</taxon>
        <taxon>Thermodesulfobacteriota</taxon>
        <taxon>Desulfovibrionia</taxon>
        <taxon>Desulfovibrionales</taxon>
        <taxon>Desulfovibrionaceae</taxon>
        <taxon>Desulfovibrio</taxon>
    </lineage>
</organism>
<dbReference type="Pfam" id="PF02954">
    <property type="entry name" value="HTH_8"/>
    <property type="match status" value="1"/>
</dbReference>
<keyword evidence="9" id="KW-1185">Reference proteome</keyword>
<dbReference type="Gene3D" id="1.10.10.60">
    <property type="entry name" value="Homeodomain-like"/>
    <property type="match status" value="1"/>
</dbReference>
<feature type="domain" description="Response regulatory" evidence="7">
    <location>
        <begin position="12"/>
        <end position="127"/>
    </location>
</feature>
<dbReference type="InterPro" id="IPR027417">
    <property type="entry name" value="P-loop_NTPase"/>
</dbReference>
<evidence type="ECO:0000259" key="6">
    <source>
        <dbReference type="PROSITE" id="PS50045"/>
    </source>
</evidence>
<dbReference type="Gene3D" id="3.40.50.2300">
    <property type="match status" value="1"/>
</dbReference>
<keyword evidence="3" id="KW-0805">Transcription regulation</keyword>
<dbReference type="SUPFAM" id="SSF52540">
    <property type="entry name" value="P-loop containing nucleoside triphosphate hydrolases"/>
    <property type="match status" value="1"/>
</dbReference>
<dbReference type="AlphaFoldDB" id="A0A1X7E8J8"/>
<evidence type="ECO:0000313" key="9">
    <source>
        <dbReference type="Proteomes" id="UP000192906"/>
    </source>
</evidence>
<gene>
    <name evidence="8" type="ORF">SAMN06295933_2780</name>
</gene>
<evidence type="ECO:0000256" key="5">
    <source>
        <dbReference type="PROSITE-ProRule" id="PRU00169"/>
    </source>
</evidence>
<dbReference type="CDD" id="cd00009">
    <property type="entry name" value="AAA"/>
    <property type="match status" value="1"/>
</dbReference>
<dbReference type="GO" id="GO:0043565">
    <property type="term" value="F:sequence-specific DNA binding"/>
    <property type="evidence" value="ECO:0007669"/>
    <property type="project" value="InterPro"/>
</dbReference>
<dbReference type="InterPro" id="IPR003593">
    <property type="entry name" value="AAA+_ATPase"/>
</dbReference>
<dbReference type="InterPro" id="IPR002078">
    <property type="entry name" value="Sigma_54_int"/>
</dbReference>
<evidence type="ECO:0000256" key="3">
    <source>
        <dbReference type="ARBA" id="ARBA00023015"/>
    </source>
</evidence>
<dbReference type="Pfam" id="PF25601">
    <property type="entry name" value="AAA_lid_14"/>
    <property type="match status" value="1"/>
</dbReference>
<dbReference type="PROSITE" id="PS00675">
    <property type="entry name" value="SIGMA54_INTERACT_1"/>
    <property type="match status" value="1"/>
</dbReference>
<dbReference type="InterPro" id="IPR025662">
    <property type="entry name" value="Sigma_54_int_dom_ATP-bd_1"/>
</dbReference>
<keyword evidence="4" id="KW-0804">Transcription</keyword>
<dbReference type="Gene3D" id="1.10.8.60">
    <property type="match status" value="1"/>
</dbReference>
<dbReference type="EMBL" id="FWZU01000004">
    <property type="protein sequence ID" value="SMF29356.1"/>
    <property type="molecule type" value="Genomic_DNA"/>
</dbReference>
<dbReference type="Pfam" id="PF00072">
    <property type="entry name" value="Response_reg"/>
    <property type="match status" value="1"/>
</dbReference>
<dbReference type="PROSITE" id="PS50110">
    <property type="entry name" value="RESPONSE_REGULATORY"/>
    <property type="match status" value="1"/>
</dbReference>
<dbReference type="PANTHER" id="PTHR32071:SF13">
    <property type="entry name" value="RESPONSE REGULATOR HSFA"/>
    <property type="match status" value="1"/>
</dbReference>
<dbReference type="OrthoDB" id="9763792at2"/>
<feature type="domain" description="Sigma-54 factor interaction" evidence="6">
    <location>
        <begin position="157"/>
        <end position="385"/>
    </location>
</feature>
<dbReference type="GO" id="GO:0005524">
    <property type="term" value="F:ATP binding"/>
    <property type="evidence" value="ECO:0007669"/>
    <property type="project" value="UniProtKB-KW"/>
</dbReference>
<dbReference type="InterPro" id="IPR009057">
    <property type="entry name" value="Homeodomain-like_sf"/>
</dbReference>
<reference evidence="9" key="1">
    <citation type="submission" date="2017-04" db="EMBL/GenBank/DDBJ databases">
        <authorList>
            <person name="Varghese N."/>
            <person name="Submissions S."/>
        </authorList>
    </citation>
    <scope>NUCLEOTIDE SEQUENCE [LARGE SCALE GENOMIC DNA]</scope>
    <source>
        <strain evidence="9">K3S</strain>
    </source>
</reference>
<evidence type="ECO:0000256" key="4">
    <source>
        <dbReference type="ARBA" id="ARBA00023163"/>
    </source>
</evidence>
<dbReference type="SUPFAM" id="SSF46689">
    <property type="entry name" value="Homeodomain-like"/>
    <property type="match status" value="1"/>
</dbReference>
<keyword evidence="2" id="KW-0067">ATP-binding</keyword>